<gene>
    <name evidence="1" type="ORF">H5993_05135</name>
</gene>
<name>A0ABS2ENS9_9LACO</name>
<dbReference type="EMBL" id="JACJJQ010000019">
    <property type="protein sequence ID" value="MBM6754142.1"/>
    <property type="molecule type" value="Genomic_DNA"/>
</dbReference>
<sequence>MVKYKEIQPQTYLELDSGKIYFNIDEVLIMINNPFSATDDKNSISPTQLIRYCIKHNIHITDLSTNNIEFAMFTKTDYYDPNSVNLKSIKTLFSQDLDNLLQILKKSQPTKTGQGSKKFNTVDWGMIEQNDRKEHDLFYSLQRTLTDVMGRKTSANVTSRIPIPKISQRQLANKVNSILNDNPSNVSGFKKITVKPSQINFGSIKIHPTNEEVYINEALYDKILNYFVYNRGINTKGRVDSLDQLRHSTTTVRELLRPYKENLIKDYNDTYYYVTSKDADAIDKQINKRIDTLIKRARDEFYYDEKQINHQSLELSKFYQNREHLRNILDSPLCANIDPSIIRILKDTMNID</sequence>
<dbReference type="Proteomes" id="UP000776629">
    <property type="component" value="Unassembled WGS sequence"/>
</dbReference>
<evidence type="ECO:0000313" key="1">
    <source>
        <dbReference type="EMBL" id="MBM6754142.1"/>
    </source>
</evidence>
<evidence type="ECO:0000313" key="2">
    <source>
        <dbReference type="Proteomes" id="UP000776629"/>
    </source>
</evidence>
<protein>
    <submittedName>
        <fullName evidence="1">Uncharacterized protein</fullName>
    </submittedName>
</protein>
<reference evidence="1 2" key="1">
    <citation type="journal article" date="2021" name="Sci. Rep.">
        <title>The distribution of antibiotic resistance genes in chicken gut microbiota commensals.</title>
        <authorList>
            <person name="Juricova H."/>
            <person name="Matiasovicova J."/>
            <person name="Kubasova T."/>
            <person name="Cejkova D."/>
            <person name="Rychlik I."/>
        </authorList>
    </citation>
    <scope>NUCLEOTIDE SEQUENCE [LARGE SCALE GENOMIC DNA]</scope>
    <source>
        <strain evidence="1 2">An810</strain>
    </source>
</reference>
<keyword evidence="2" id="KW-1185">Reference proteome</keyword>
<comment type="caution">
    <text evidence="1">The sequence shown here is derived from an EMBL/GenBank/DDBJ whole genome shotgun (WGS) entry which is preliminary data.</text>
</comment>
<organism evidence="1 2">
    <name type="scientific">Limosilactobacillus alvi</name>
    <dbReference type="NCBI Taxonomy" id="990412"/>
    <lineage>
        <taxon>Bacteria</taxon>
        <taxon>Bacillati</taxon>
        <taxon>Bacillota</taxon>
        <taxon>Bacilli</taxon>
        <taxon>Lactobacillales</taxon>
        <taxon>Lactobacillaceae</taxon>
        <taxon>Limosilactobacillus</taxon>
    </lineage>
</organism>
<proteinExistence type="predicted"/>
<dbReference type="RefSeq" id="WP_204776502.1">
    <property type="nucleotide sequence ID" value="NZ_JACJJQ010000019.1"/>
</dbReference>
<accession>A0ABS2ENS9</accession>